<dbReference type="EMBL" id="CM035417">
    <property type="protein sequence ID" value="KAH7423167.1"/>
    <property type="molecule type" value="Genomic_DNA"/>
</dbReference>
<evidence type="ECO:0000256" key="3">
    <source>
        <dbReference type="ARBA" id="ARBA00022516"/>
    </source>
</evidence>
<gene>
    <name evidence="17" type="ORF">KP509_12G042400</name>
</gene>
<comment type="function">
    <text evidence="14">Plant lipoxygenase may be involved in a number of diverse aspects of plant physiology including growth and development, pest resistance, and senescence or responses to wounding.</text>
</comment>
<dbReference type="InterPro" id="IPR036392">
    <property type="entry name" value="PLAT/LH2_dom_sf"/>
</dbReference>
<comment type="similarity">
    <text evidence="2 13">Belongs to the lipoxygenase family.</text>
</comment>
<dbReference type="Gene3D" id="4.10.372.10">
    <property type="entry name" value="Lipoxygenase-1, Domain 3"/>
    <property type="match status" value="1"/>
</dbReference>
<comment type="caution">
    <text evidence="17">The sequence shown here is derived from an EMBL/GenBank/DDBJ whole genome shotgun (WGS) entry which is preliminary data.</text>
</comment>
<keyword evidence="18" id="KW-1185">Reference proteome</keyword>
<feature type="domain" description="Lipoxygenase" evidence="16">
    <location>
        <begin position="243"/>
        <end position="950"/>
    </location>
</feature>
<evidence type="ECO:0000256" key="1">
    <source>
        <dbReference type="ARBA" id="ARBA00001962"/>
    </source>
</evidence>
<evidence type="ECO:0000256" key="2">
    <source>
        <dbReference type="ARBA" id="ARBA00009419"/>
    </source>
</evidence>
<dbReference type="InterPro" id="IPR020833">
    <property type="entry name" value="LipOase_Fe_BS"/>
</dbReference>
<evidence type="ECO:0000256" key="8">
    <source>
        <dbReference type="ARBA" id="ARBA00023002"/>
    </source>
</evidence>
<dbReference type="InterPro" id="IPR036226">
    <property type="entry name" value="LipOase_C_sf"/>
</dbReference>
<dbReference type="SUPFAM" id="SSF49723">
    <property type="entry name" value="Lipase/lipooxygenase domain (PLAT/LH2 domain)"/>
    <property type="match status" value="1"/>
</dbReference>
<dbReference type="InterPro" id="IPR020834">
    <property type="entry name" value="LipOase_CS"/>
</dbReference>
<evidence type="ECO:0000259" key="15">
    <source>
        <dbReference type="PROSITE" id="PS50095"/>
    </source>
</evidence>
<sequence>MQTALHTSNRISLDCTRNNSFTSNSFVSPNLNVKSPNFSLHCEKKPRRSIPVEAAQVNAPILRDRSLASNGAASHDISSVRGSMNTDTARTFRATVTIRRRHMNSLFESLLERGLEGLLERGFQNVDARLDTAGLKVSLQLVSTEIDPKTKKAKISKEAFLKDWEKKAYYIADKVEYIAEFVVPTDFGLPGAILILNGHPHEFYLDTISLDWWNGEKVYFPCYSWVHSKVDNPEKRIFFSNQVYLPDNTPEGLRDLRQKEMLSIMGDGQGLRKKHERIYDYAVYNDLGNPDKKKELARPIFGGTNEHAYPRRVRTGRRSQKTDPQSEIVLGQGGEYYVPRDEAFEDLKKESYVAGHLKLIVHELLPMIEKVLTQKSEFKCFSDIDRLYNESFTLQDQPKSGRWKNIAGFVTNISNNIQGLPRFLEKLEDSIGLRFSPPQLFAKDRFSWLRDEEMGRQALAGVNPLQIELVKSFPLMSNLDSEKYGPEESAIKAEHFNHQLGGLSVQQAIEQNRLFVVDYNDAFMPYINKINAQKDRKMYASRTLYFLKDSGTITPVAIELSLPPSSPNFQGSKRVFTPGQDATTHWLWTLAKAHAASNDAGFHQLVNHWLRSHAVVEPYIIATHRRLSVLHPISKLLLPHCRYTLEINALARQLLINAAGVVETCFTTGPHSMEVSSYAYKALWRFDMENLPADLLRRGMATKDPNDPDKLKLVLEDYPYAADGMLIWSAIQEWVTEYVSLYYTDPDSLSNDKELHNWWDEIRHKGHADKSDEPWWPELISKENLIFILSSIIWVTSAHHAAVNFGQYAYGGYAPNHPCVTRRLIPEQDMDSNEYRELLQNPQKFFLSMISNKFQATYAISVMDALSTHAADEEYLGQRVQVNWTADPKAIACANKFAQRVKQVERIIDQRNADAKLKNRNGAGVVPYELLRPTSGPGVTGRGIPNSVSI</sequence>
<evidence type="ECO:0000256" key="6">
    <source>
        <dbReference type="ARBA" id="ARBA00022832"/>
    </source>
</evidence>
<dbReference type="GO" id="GO:0006633">
    <property type="term" value="P:fatty acid biosynthetic process"/>
    <property type="evidence" value="ECO:0007669"/>
    <property type="project" value="UniProtKB-KW"/>
</dbReference>
<evidence type="ECO:0000256" key="4">
    <source>
        <dbReference type="ARBA" id="ARBA00022723"/>
    </source>
</evidence>
<dbReference type="GO" id="GO:0046872">
    <property type="term" value="F:metal ion binding"/>
    <property type="evidence" value="ECO:0007669"/>
    <property type="project" value="UniProtKB-UniRule"/>
</dbReference>
<dbReference type="AlphaFoldDB" id="A0A8T2TN85"/>
<evidence type="ECO:0000313" key="17">
    <source>
        <dbReference type="EMBL" id="KAH7423166.1"/>
    </source>
</evidence>
<evidence type="ECO:0000256" key="11">
    <source>
        <dbReference type="ARBA" id="ARBA00023160"/>
    </source>
</evidence>
<keyword evidence="4 13" id="KW-0479">Metal-binding</keyword>
<proteinExistence type="inferred from homology"/>
<keyword evidence="3 14" id="KW-0444">Lipid biosynthesis</keyword>
<keyword evidence="7 13" id="KW-0223">Dioxygenase</keyword>
<protein>
    <recommendedName>
        <fullName evidence="14">Lipoxygenase</fullName>
        <ecNumber evidence="14">1.13.11.-</ecNumber>
    </recommendedName>
</protein>
<keyword evidence="10" id="KW-0443">Lipid metabolism</keyword>
<dbReference type="PRINTS" id="PR00087">
    <property type="entry name" value="LIPOXYGENASE"/>
</dbReference>
<dbReference type="OrthoDB" id="407298at2759"/>
<dbReference type="SMART" id="SM00308">
    <property type="entry name" value="LH2"/>
    <property type="match status" value="1"/>
</dbReference>
<evidence type="ECO:0000259" key="16">
    <source>
        <dbReference type="PROSITE" id="PS51393"/>
    </source>
</evidence>
<dbReference type="PROSITE" id="PS50095">
    <property type="entry name" value="PLAT"/>
    <property type="match status" value="1"/>
</dbReference>
<dbReference type="SUPFAM" id="SSF48484">
    <property type="entry name" value="Lipoxigenase"/>
    <property type="match status" value="1"/>
</dbReference>
<evidence type="ECO:0000256" key="13">
    <source>
        <dbReference type="RuleBase" id="RU003974"/>
    </source>
</evidence>
<keyword evidence="8 13" id="KW-0560">Oxidoreductase</keyword>
<evidence type="ECO:0000313" key="18">
    <source>
        <dbReference type="Proteomes" id="UP000825935"/>
    </source>
</evidence>
<dbReference type="Gene3D" id="3.10.450.60">
    <property type="match status" value="1"/>
</dbReference>
<keyword evidence="11 14" id="KW-0275">Fatty acid biosynthesis</keyword>
<comment type="caution">
    <text evidence="12">Lacks conserved residue(s) required for the propagation of feature annotation.</text>
</comment>
<dbReference type="Gene3D" id="1.20.245.10">
    <property type="entry name" value="Lipoxygenase-1, Domain 5"/>
    <property type="match status" value="1"/>
</dbReference>
<dbReference type="GO" id="GO:0031408">
    <property type="term" value="P:oxylipin biosynthetic process"/>
    <property type="evidence" value="ECO:0007669"/>
    <property type="project" value="UniProtKB-UniRule"/>
</dbReference>
<dbReference type="InterPro" id="IPR000907">
    <property type="entry name" value="LipOase"/>
</dbReference>
<evidence type="ECO:0000256" key="14">
    <source>
        <dbReference type="RuleBase" id="RU003975"/>
    </source>
</evidence>
<dbReference type="PANTHER" id="PTHR11771">
    <property type="entry name" value="LIPOXYGENASE"/>
    <property type="match status" value="1"/>
</dbReference>
<name>A0A8T2TN85_CERRI</name>
<dbReference type="Proteomes" id="UP000825935">
    <property type="component" value="Chromosome 12"/>
</dbReference>
<dbReference type="InterPro" id="IPR027433">
    <property type="entry name" value="Lipoxygenase_dom_3"/>
</dbReference>
<dbReference type="PRINTS" id="PR00468">
    <property type="entry name" value="PLTLPOXGNASE"/>
</dbReference>
<feature type="domain" description="PLAT" evidence="15">
    <location>
        <begin position="113"/>
        <end position="240"/>
    </location>
</feature>
<evidence type="ECO:0000256" key="5">
    <source>
        <dbReference type="ARBA" id="ARBA00022767"/>
    </source>
</evidence>
<dbReference type="OMA" id="HWINDHE"/>
<dbReference type="PROSITE" id="PS00081">
    <property type="entry name" value="LIPOXYGENASE_2"/>
    <property type="match status" value="1"/>
</dbReference>
<keyword evidence="5 14" id="KW-0925">Oxylipin biosynthesis</keyword>
<organism evidence="17 18">
    <name type="scientific">Ceratopteris richardii</name>
    <name type="common">Triangle waterfern</name>
    <dbReference type="NCBI Taxonomy" id="49495"/>
    <lineage>
        <taxon>Eukaryota</taxon>
        <taxon>Viridiplantae</taxon>
        <taxon>Streptophyta</taxon>
        <taxon>Embryophyta</taxon>
        <taxon>Tracheophyta</taxon>
        <taxon>Polypodiopsida</taxon>
        <taxon>Polypodiidae</taxon>
        <taxon>Polypodiales</taxon>
        <taxon>Pteridineae</taxon>
        <taxon>Pteridaceae</taxon>
        <taxon>Parkerioideae</taxon>
        <taxon>Ceratopteris</taxon>
    </lineage>
</organism>
<evidence type="ECO:0000256" key="7">
    <source>
        <dbReference type="ARBA" id="ARBA00022964"/>
    </source>
</evidence>
<comment type="pathway">
    <text evidence="14">Lipid metabolism; oxylipin biosynthesis.</text>
</comment>
<reference evidence="17" key="1">
    <citation type="submission" date="2021-08" db="EMBL/GenBank/DDBJ databases">
        <title>WGS assembly of Ceratopteris richardii.</title>
        <authorList>
            <person name="Marchant D.B."/>
            <person name="Chen G."/>
            <person name="Jenkins J."/>
            <person name="Shu S."/>
            <person name="Leebens-Mack J."/>
            <person name="Grimwood J."/>
            <person name="Schmutz J."/>
            <person name="Soltis P."/>
            <person name="Soltis D."/>
            <person name="Chen Z.-H."/>
        </authorList>
    </citation>
    <scope>NUCLEOTIDE SEQUENCE</scope>
    <source>
        <strain evidence="17">Whitten #5841</strain>
        <tissue evidence="17">Leaf</tissue>
    </source>
</reference>
<evidence type="ECO:0000256" key="12">
    <source>
        <dbReference type="PROSITE-ProRule" id="PRU00152"/>
    </source>
</evidence>
<accession>A0A8T2TN85</accession>
<dbReference type="Gene3D" id="2.60.60.20">
    <property type="entry name" value="PLAT/LH2 domain"/>
    <property type="match status" value="1"/>
</dbReference>
<dbReference type="Gene3D" id="4.10.375.10">
    <property type="entry name" value="Lipoxygenase-1, Domain 2"/>
    <property type="match status" value="1"/>
</dbReference>
<dbReference type="InterPro" id="IPR001024">
    <property type="entry name" value="PLAT/LH2_dom"/>
</dbReference>
<dbReference type="PROSITE" id="PS00711">
    <property type="entry name" value="LIPOXYGENASE_1"/>
    <property type="match status" value="1"/>
</dbReference>
<comment type="cofactor">
    <cofactor evidence="1 13">
        <name>Fe cation</name>
        <dbReference type="ChEBI" id="CHEBI:24875"/>
    </cofactor>
</comment>
<dbReference type="EC" id="1.13.11.-" evidence="14"/>
<dbReference type="PROSITE" id="PS51393">
    <property type="entry name" value="LIPOXYGENASE_3"/>
    <property type="match status" value="1"/>
</dbReference>
<dbReference type="InterPro" id="IPR013819">
    <property type="entry name" value="LipOase_C"/>
</dbReference>
<keyword evidence="6" id="KW-0276">Fatty acid metabolism</keyword>
<dbReference type="EMBL" id="CM035417">
    <property type="protein sequence ID" value="KAH7423166.1"/>
    <property type="molecule type" value="Genomic_DNA"/>
</dbReference>
<dbReference type="GO" id="GO:0034440">
    <property type="term" value="P:lipid oxidation"/>
    <property type="evidence" value="ECO:0007669"/>
    <property type="project" value="InterPro"/>
</dbReference>
<dbReference type="Pfam" id="PF01477">
    <property type="entry name" value="PLAT"/>
    <property type="match status" value="1"/>
</dbReference>
<evidence type="ECO:0000256" key="9">
    <source>
        <dbReference type="ARBA" id="ARBA00023004"/>
    </source>
</evidence>
<keyword evidence="9 13" id="KW-0408">Iron</keyword>
<dbReference type="GO" id="GO:0016702">
    <property type="term" value="F:oxidoreductase activity, acting on single donors with incorporation of molecular oxygen, incorporation of two atoms of oxygen"/>
    <property type="evidence" value="ECO:0007669"/>
    <property type="project" value="InterPro"/>
</dbReference>
<dbReference type="FunFam" id="1.20.245.10:FF:000002">
    <property type="entry name" value="Lipoxygenase"/>
    <property type="match status" value="1"/>
</dbReference>
<evidence type="ECO:0000256" key="10">
    <source>
        <dbReference type="ARBA" id="ARBA00023098"/>
    </source>
</evidence>
<dbReference type="Pfam" id="PF00305">
    <property type="entry name" value="Lipoxygenase"/>
    <property type="match status" value="1"/>
</dbReference>
<dbReference type="InterPro" id="IPR001246">
    <property type="entry name" value="LipOase_plant"/>
</dbReference>